<sequence>MTLELPSVDSLYGYRLPFQIGLRVPVEAYNNFLENNGSTGYKLHWDNGDVYIVNMAIPEREAVVVRLINYFNVLNGSIDDDLPIDNTLRSFHYDPSNVRIKTAADIEICLHITLVQTPLNPGPPPGWLLQQYVRSVFGIKIYDKRKGSNHRSMKAKLWTRQLPAPAESTTSANPNLAGVSVLEWDFGTLLSNSNQPGDCTGPGLPNYTVSIPVSDVFWDPPIVAGVPNVAGYTVTVPNTVIAQNFVIDLYRLQHVVLKKQ</sequence>
<comment type="caution">
    <text evidence="1">The sequence shown here is derived from an EMBL/GenBank/DDBJ whole genome shotgun (WGS) entry which is preliminary data.</text>
</comment>
<dbReference type="EMBL" id="CAJVPQ010005936">
    <property type="protein sequence ID" value="CAG8678218.1"/>
    <property type="molecule type" value="Genomic_DNA"/>
</dbReference>
<proteinExistence type="predicted"/>
<keyword evidence="2" id="KW-1185">Reference proteome</keyword>
<dbReference type="AlphaFoldDB" id="A0A9N9EJW0"/>
<organism evidence="1 2">
    <name type="scientific">Funneliformis caledonium</name>
    <dbReference type="NCBI Taxonomy" id="1117310"/>
    <lineage>
        <taxon>Eukaryota</taxon>
        <taxon>Fungi</taxon>
        <taxon>Fungi incertae sedis</taxon>
        <taxon>Mucoromycota</taxon>
        <taxon>Glomeromycotina</taxon>
        <taxon>Glomeromycetes</taxon>
        <taxon>Glomerales</taxon>
        <taxon>Glomeraceae</taxon>
        <taxon>Funneliformis</taxon>
    </lineage>
</organism>
<gene>
    <name evidence="1" type="ORF">FCALED_LOCUS12362</name>
</gene>
<reference evidence="1" key="1">
    <citation type="submission" date="2021-06" db="EMBL/GenBank/DDBJ databases">
        <authorList>
            <person name="Kallberg Y."/>
            <person name="Tangrot J."/>
            <person name="Rosling A."/>
        </authorList>
    </citation>
    <scope>NUCLEOTIDE SEQUENCE</scope>
    <source>
        <strain evidence="1">UK204</strain>
    </source>
</reference>
<evidence type="ECO:0000313" key="1">
    <source>
        <dbReference type="EMBL" id="CAG8678218.1"/>
    </source>
</evidence>
<evidence type="ECO:0000313" key="2">
    <source>
        <dbReference type="Proteomes" id="UP000789570"/>
    </source>
</evidence>
<dbReference type="OrthoDB" id="2307059at2759"/>
<protein>
    <submittedName>
        <fullName evidence="1">9339_t:CDS:1</fullName>
    </submittedName>
</protein>
<accession>A0A9N9EJW0</accession>
<name>A0A9N9EJW0_9GLOM</name>
<dbReference type="Proteomes" id="UP000789570">
    <property type="component" value="Unassembled WGS sequence"/>
</dbReference>